<accession>A0A4Y7SZX5</accession>
<reference evidence="1 2" key="1">
    <citation type="journal article" date="2019" name="Nat. Ecol. Evol.">
        <title>Megaphylogeny resolves global patterns of mushroom evolution.</title>
        <authorList>
            <person name="Varga T."/>
            <person name="Krizsan K."/>
            <person name="Foldi C."/>
            <person name="Dima B."/>
            <person name="Sanchez-Garcia M."/>
            <person name="Sanchez-Ramirez S."/>
            <person name="Szollosi G.J."/>
            <person name="Szarkandi J.G."/>
            <person name="Papp V."/>
            <person name="Albert L."/>
            <person name="Andreopoulos W."/>
            <person name="Angelini C."/>
            <person name="Antonin V."/>
            <person name="Barry K.W."/>
            <person name="Bougher N.L."/>
            <person name="Buchanan P."/>
            <person name="Buyck B."/>
            <person name="Bense V."/>
            <person name="Catcheside P."/>
            <person name="Chovatia M."/>
            <person name="Cooper J."/>
            <person name="Damon W."/>
            <person name="Desjardin D."/>
            <person name="Finy P."/>
            <person name="Geml J."/>
            <person name="Haridas S."/>
            <person name="Hughes K."/>
            <person name="Justo A."/>
            <person name="Karasinski D."/>
            <person name="Kautmanova I."/>
            <person name="Kiss B."/>
            <person name="Kocsube S."/>
            <person name="Kotiranta H."/>
            <person name="LaButti K.M."/>
            <person name="Lechner B.E."/>
            <person name="Liimatainen K."/>
            <person name="Lipzen A."/>
            <person name="Lukacs Z."/>
            <person name="Mihaltcheva S."/>
            <person name="Morgado L.N."/>
            <person name="Niskanen T."/>
            <person name="Noordeloos M.E."/>
            <person name="Ohm R.A."/>
            <person name="Ortiz-Santana B."/>
            <person name="Ovrebo C."/>
            <person name="Racz N."/>
            <person name="Riley R."/>
            <person name="Savchenko A."/>
            <person name="Shiryaev A."/>
            <person name="Soop K."/>
            <person name="Spirin V."/>
            <person name="Szebenyi C."/>
            <person name="Tomsovsky M."/>
            <person name="Tulloss R.E."/>
            <person name="Uehling J."/>
            <person name="Grigoriev I.V."/>
            <person name="Vagvolgyi C."/>
            <person name="Papp T."/>
            <person name="Martin F.M."/>
            <person name="Miettinen O."/>
            <person name="Hibbett D.S."/>
            <person name="Nagy L.G."/>
        </authorList>
    </citation>
    <scope>NUCLEOTIDE SEQUENCE [LARGE SCALE GENOMIC DNA]</scope>
    <source>
        <strain evidence="1 2">FP101781</strain>
    </source>
</reference>
<comment type="caution">
    <text evidence="1">The sequence shown here is derived from an EMBL/GenBank/DDBJ whole genome shotgun (WGS) entry which is preliminary data.</text>
</comment>
<dbReference type="AlphaFoldDB" id="A0A4Y7SZX5"/>
<dbReference type="Proteomes" id="UP000298030">
    <property type="component" value="Unassembled WGS sequence"/>
</dbReference>
<dbReference type="EMBL" id="QPFP01000045">
    <property type="protein sequence ID" value="TEB26789.1"/>
    <property type="molecule type" value="Genomic_DNA"/>
</dbReference>
<protein>
    <submittedName>
        <fullName evidence="1">Uncharacterized protein</fullName>
    </submittedName>
</protein>
<evidence type="ECO:0000313" key="2">
    <source>
        <dbReference type="Proteomes" id="UP000298030"/>
    </source>
</evidence>
<keyword evidence="2" id="KW-1185">Reference proteome</keyword>
<sequence>MGPKRDGHLLIGALVLKKNNSERLDNRCLAMSIIRAPPARGAGGGLESIQGGAM</sequence>
<gene>
    <name evidence="1" type="ORF">FA13DRAFT_1736994</name>
</gene>
<organism evidence="1 2">
    <name type="scientific">Coprinellus micaceus</name>
    <name type="common">Glistening ink-cap mushroom</name>
    <name type="synonym">Coprinus micaceus</name>
    <dbReference type="NCBI Taxonomy" id="71717"/>
    <lineage>
        <taxon>Eukaryota</taxon>
        <taxon>Fungi</taxon>
        <taxon>Dikarya</taxon>
        <taxon>Basidiomycota</taxon>
        <taxon>Agaricomycotina</taxon>
        <taxon>Agaricomycetes</taxon>
        <taxon>Agaricomycetidae</taxon>
        <taxon>Agaricales</taxon>
        <taxon>Agaricineae</taxon>
        <taxon>Psathyrellaceae</taxon>
        <taxon>Coprinellus</taxon>
    </lineage>
</organism>
<proteinExistence type="predicted"/>
<name>A0A4Y7SZX5_COPMI</name>
<evidence type="ECO:0000313" key="1">
    <source>
        <dbReference type="EMBL" id="TEB26789.1"/>
    </source>
</evidence>